<dbReference type="SUPFAM" id="SSF51161">
    <property type="entry name" value="Trimeric LpxA-like enzymes"/>
    <property type="match status" value="1"/>
</dbReference>
<evidence type="ECO:0000313" key="1">
    <source>
        <dbReference type="EMBL" id="MWU29352.1"/>
    </source>
</evidence>
<dbReference type="InterPro" id="IPR011004">
    <property type="entry name" value="Trimer_LpxA-like_sf"/>
</dbReference>
<dbReference type="Gene3D" id="2.160.10.10">
    <property type="entry name" value="Hexapeptide repeat proteins"/>
    <property type="match status" value="1"/>
</dbReference>
<dbReference type="InterPro" id="IPR051159">
    <property type="entry name" value="Hexapeptide_acetyltransf"/>
</dbReference>
<reference evidence="1 2" key="1">
    <citation type="submission" date="2019-12" db="EMBL/GenBank/DDBJ databases">
        <title>Enteriobacteria Tanzani isolates_8377-8380.</title>
        <authorList>
            <person name="Subbiah M."/>
            <person name="Call D."/>
        </authorList>
    </citation>
    <scope>NUCLEOTIDE SEQUENCE [LARGE SCALE GENOMIC DNA]</scope>
    <source>
        <strain evidence="1 2">8378wB3</strain>
    </source>
</reference>
<sequence>MIDNFIAGVKERIKSLSPVAEHIRFPVPEEISPEPSVGCDVKISTGRGGKIYTGEGLKTIGPIVKITADGECTVIIGKNVTLNRCVIQAGGNGCFISIGDNCHLSGLTIVAKRDNSVVIIGEGTTWESGAALNGHGKVIYIGNDCMISNGVMIRTSDGHGIFDASTKECINQPSDVLIGDHVWLGNSSRVNKGSTIHSGSVIGQGSIVSKVVDGNCIYAGIPAKKIKENIVWSRSDSYEKIPEEYRI</sequence>
<dbReference type="PANTHER" id="PTHR23416:SF78">
    <property type="entry name" value="LIPOPOLYSACCHARIDE BIOSYNTHESIS O-ACETYL TRANSFERASE WBBJ-RELATED"/>
    <property type="match status" value="1"/>
</dbReference>
<dbReference type="InterPro" id="IPR001451">
    <property type="entry name" value="Hexapep"/>
</dbReference>
<accession>A0AAW9WVK2</accession>
<proteinExistence type="predicted"/>
<dbReference type="RefSeq" id="WP_160458576.1">
    <property type="nucleotide sequence ID" value="NZ_CP147050.1"/>
</dbReference>
<dbReference type="EMBL" id="WTRX01000001">
    <property type="protein sequence ID" value="MWU29352.1"/>
    <property type="molecule type" value="Genomic_DNA"/>
</dbReference>
<dbReference type="CDD" id="cd04647">
    <property type="entry name" value="LbH_MAT_like"/>
    <property type="match status" value="1"/>
</dbReference>
<protein>
    <submittedName>
        <fullName evidence="1">Acyltransferase</fullName>
    </submittedName>
</protein>
<evidence type="ECO:0000313" key="2">
    <source>
        <dbReference type="Proteomes" id="UP000441160"/>
    </source>
</evidence>
<dbReference type="PANTHER" id="PTHR23416">
    <property type="entry name" value="SIALIC ACID SYNTHASE-RELATED"/>
    <property type="match status" value="1"/>
</dbReference>
<dbReference type="Pfam" id="PF00132">
    <property type="entry name" value="Hexapep"/>
    <property type="match status" value="1"/>
</dbReference>
<dbReference type="Proteomes" id="UP000441160">
    <property type="component" value="Unassembled WGS sequence"/>
</dbReference>
<gene>
    <name evidence="1" type="ORF">GP944_00900</name>
</gene>
<dbReference type="AlphaFoldDB" id="A0AAW9WVK2"/>
<dbReference type="GO" id="GO:0016746">
    <property type="term" value="F:acyltransferase activity"/>
    <property type="evidence" value="ECO:0007669"/>
    <property type="project" value="UniProtKB-KW"/>
</dbReference>
<name>A0AAW9WVK2_ECOLX</name>
<comment type="caution">
    <text evidence="1">The sequence shown here is derived from an EMBL/GenBank/DDBJ whole genome shotgun (WGS) entry which is preliminary data.</text>
</comment>
<keyword evidence="1" id="KW-0012">Acyltransferase</keyword>
<organism evidence="1 2">
    <name type="scientific">Escherichia coli</name>
    <dbReference type="NCBI Taxonomy" id="562"/>
    <lineage>
        <taxon>Bacteria</taxon>
        <taxon>Pseudomonadati</taxon>
        <taxon>Pseudomonadota</taxon>
        <taxon>Gammaproteobacteria</taxon>
        <taxon>Enterobacterales</taxon>
        <taxon>Enterobacteriaceae</taxon>
        <taxon>Escherichia</taxon>
    </lineage>
</organism>
<keyword evidence="1" id="KW-0808">Transferase</keyword>